<evidence type="ECO:0000256" key="7">
    <source>
        <dbReference type="PIRSR" id="PIRSR000446-1"/>
    </source>
</evidence>
<dbReference type="GO" id="GO:0005829">
    <property type="term" value="C:cytosol"/>
    <property type="evidence" value="ECO:0007669"/>
    <property type="project" value="TreeGrafter"/>
</dbReference>
<dbReference type="InterPro" id="IPR014043">
    <property type="entry name" value="Acyl_transferase_dom"/>
</dbReference>
<dbReference type="InterPro" id="IPR016036">
    <property type="entry name" value="Malonyl_transacylase_ACP-bd"/>
</dbReference>
<dbReference type="PIRSF" id="PIRSF000446">
    <property type="entry name" value="Mct"/>
    <property type="match status" value="1"/>
</dbReference>
<evidence type="ECO:0000256" key="2">
    <source>
        <dbReference type="ARBA" id="ARBA00018953"/>
    </source>
</evidence>
<evidence type="ECO:0000256" key="4">
    <source>
        <dbReference type="ARBA" id="ARBA00023315"/>
    </source>
</evidence>
<dbReference type="InterPro" id="IPR016035">
    <property type="entry name" value="Acyl_Trfase/lysoPLipase"/>
</dbReference>
<feature type="active site" evidence="7">
    <location>
        <position position="199"/>
    </location>
</feature>
<proteinExistence type="inferred from homology"/>
<dbReference type="AlphaFoldDB" id="A0A1G9C8G3"/>
<gene>
    <name evidence="9" type="ORF">SAMN05660337_0583</name>
</gene>
<dbReference type="GO" id="GO:0004314">
    <property type="term" value="F:[acyl-carrier-protein] S-malonyltransferase activity"/>
    <property type="evidence" value="ECO:0007669"/>
    <property type="project" value="UniProtKB-EC"/>
</dbReference>
<dbReference type="GO" id="GO:0006633">
    <property type="term" value="P:fatty acid biosynthetic process"/>
    <property type="evidence" value="ECO:0007669"/>
    <property type="project" value="TreeGrafter"/>
</dbReference>
<dbReference type="EMBL" id="FNGA01000001">
    <property type="protein sequence ID" value="SDK47936.1"/>
    <property type="molecule type" value="Genomic_DNA"/>
</dbReference>
<dbReference type="STRING" id="246191.SAMN05660337_0583"/>
<keyword evidence="3 6" id="KW-0808">Transferase</keyword>
<keyword evidence="4 6" id="KW-0012">Acyltransferase</keyword>
<evidence type="ECO:0000256" key="5">
    <source>
        <dbReference type="ARBA" id="ARBA00048462"/>
    </source>
</evidence>
<evidence type="ECO:0000259" key="8">
    <source>
        <dbReference type="SMART" id="SM00827"/>
    </source>
</evidence>
<dbReference type="SUPFAM" id="SSF55048">
    <property type="entry name" value="Probable ACP-binding domain of malonyl-CoA ACP transacylase"/>
    <property type="match status" value="1"/>
</dbReference>
<dbReference type="SUPFAM" id="SSF52151">
    <property type="entry name" value="FabD/lysophospholipase-like"/>
    <property type="match status" value="1"/>
</dbReference>
<protein>
    <recommendedName>
        <fullName evidence="2 6">Malonyl CoA-acyl carrier protein transacylase</fullName>
        <ecNumber evidence="1 6">2.3.1.39</ecNumber>
    </recommendedName>
</protein>
<name>A0A1G9C8G3_9BACT</name>
<dbReference type="OrthoDB" id="9808564at2"/>
<feature type="domain" description="Malonyl-CoA:ACP transacylase (MAT)" evidence="8">
    <location>
        <begin position="7"/>
        <end position="304"/>
    </location>
</feature>
<dbReference type="InterPro" id="IPR001227">
    <property type="entry name" value="Ac_transferase_dom_sf"/>
</dbReference>
<dbReference type="SMART" id="SM00827">
    <property type="entry name" value="PKS_AT"/>
    <property type="match status" value="1"/>
</dbReference>
<feature type="active site" evidence="7">
    <location>
        <position position="90"/>
    </location>
</feature>
<evidence type="ECO:0000256" key="1">
    <source>
        <dbReference type="ARBA" id="ARBA00013258"/>
    </source>
</evidence>
<keyword evidence="10" id="KW-1185">Reference proteome</keyword>
<accession>A0A1G9C8G3</accession>
<dbReference type="InterPro" id="IPR050858">
    <property type="entry name" value="Mal-CoA-ACP_Trans/PKS_FabD"/>
</dbReference>
<dbReference type="InterPro" id="IPR024925">
    <property type="entry name" value="Malonyl_CoA-ACP_transAc"/>
</dbReference>
<organism evidence="9 10">
    <name type="scientific">Maridesulfovibrio ferrireducens</name>
    <dbReference type="NCBI Taxonomy" id="246191"/>
    <lineage>
        <taxon>Bacteria</taxon>
        <taxon>Pseudomonadati</taxon>
        <taxon>Thermodesulfobacteriota</taxon>
        <taxon>Desulfovibrionia</taxon>
        <taxon>Desulfovibrionales</taxon>
        <taxon>Desulfovibrionaceae</taxon>
        <taxon>Maridesulfovibrio</taxon>
    </lineage>
</organism>
<comment type="similarity">
    <text evidence="6">Belongs to the fabD family.</text>
</comment>
<dbReference type="PANTHER" id="PTHR42681:SF1">
    <property type="entry name" value="MALONYL-COA-ACYL CARRIER PROTEIN TRANSACYLASE, MITOCHONDRIAL"/>
    <property type="match status" value="1"/>
</dbReference>
<dbReference type="Proteomes" id="UP000199053">
    <property type="component" value="Unassembled WGS sequence"/>
</dbReference>
<evidence type="ECO:0000256" key="6">
    <source>
        <dbReference type="PIRNR" id="PIRNR000446"/>
    </source>
</evidence>
<dbReference type="RefSeq" id="WP_092158050.1">
    <property type="nucleotide sequence ID" value="NZ_FNGA01000001.1"/>
</dbReference>
<evidence type="ECO:0000313" key="10">
    <source>
        <dbReference type="Proteomes" id="UP000199053"/>
    </source>
</evidence>
<comment type="catalytic activity">
    <reaction evidence="5 6">
        <text>holo-[ACP] + malonyl-CoA = malonyl-[ACP] + CoA</text>
        <dbReference type="Rhea" id="RHEA:41792"/>
        <dbReference type="Rhea" id="RHEA-COMP:9623"/>
        <dbReference type="Rhea" id="RHEA-COMP:9685"/>
        <dbReference type="ChEBI" id="CHEBI:57287"/>
        <dbReference type="ChEBI" id="CHEBI:57384"/>
        <dbReference type="ChEBI" id="CHEBI:64479"/>
        <dbReference type="ChEBI" id="CHEBI:78449"/>
        <dbReference type="EC" id="2.3.1.39"/>
    </reaction>
</comment>
<reference evidence="10" key="1">
    <citation type="submission" date="2016-10" db="EMBL/GenBank/DDBJ databases">
        <authorList>
            <person name="Varghese N."/>
            <person name="Submissions S."/>
        </authorList>
    </citation>
    <scope>NUCLEOTIDE SEQUENCE [LARGE SCALE GENOMIC DNA]</scope>
    <source>
        <strain evidence="10">DSM 16995</strain>
    </source>
</reference>
<dbReference type="Pfam" id="PF00698">
    <property type="entry name" value="Acyl_transf_1"/>
    <property type="match status" value="1"/>
</dbReference>
<dbReference type="Gene3D" id="3.30.70.250">
    <property type="entry name" value="Malonyl-CoA ACP transacylase, ACP-binding"/>
    <property type="match status" value="1"/>
</dbReference>
<evidence type="ECO:0000256" key="3">
    <source>
        <dbReference type="ARBA" id="ARBA00022679"/>
    </source>
</evidence>
<evidence type="ECO:0000313" key="9">
    <source>
        <dbReference type="EMBL" id="SDK47936.1"/>
    </source>
</evidence>
<dbReference type="PANTHER" id="PTHR42681">
    <property type="entry name" value="MALONYL-COA-ACYL CARRIER PROTEIN TRANSACYLASE, MITOCHONDRIAL"/>
    <property type="match status" value="1"/>
</dbReference>
<sequence>MSDLSILFPGQGSQELGMGRELAEDWSVAMDMWKFAETESGLPLREIYWQGSPADMSKTEALQPALTVVNLSLWLYLKDSLTPAATAGHSLGEFASLGASGILSINDTIKAVSLRGKLMSQVANADHGMAAVLKLSQGDVEEAVEVARSESGKELRIANYNSPAQYVISGEKAALDAAGVVIKEKKGRAIVLPVSGAFHSPLIQEAADEFAAYLKKMDWNIPAFPVYFNATAAPEKNPEEIKKIMCAQMTSSVRWIEIIANQYEAGVDTFFELGPKGVLTKLLVANLKGKEYEGKGIGNLAQAQEVK</sequence>
<dbReference type="Gene3D" id="3.40.366.10">
    <property type="entry name" value="Malonyl-Coenzyme A Acyl Carrier Protein, domain 2"/>
    <property type="match status" value="1"/>
</dbReference>
<dbReference type="EC" id="2.3.1.39" evidence="1 6"/>